<dbReference type="Gene3D" id="3.80.10.10">
    <property type="entry name" value="Ribonuclease Inhibitor"/>
    <property type="match status" value="3"/>
</dbReference>
<dbReference type="SUPFAM" id="SSF52047">
    <property type="entry name" value="RNI-like"/>
    <property type="match status" value="1"/>
</dbReference>
<evidence type="ECO:0000313" key="3">
    <source>
        <dbReference type="Proteomes" id="UP000245207"/>
    </source>
</evidence>
<dbReference type="Proteomes" id="UP000245207">
    <property type="component" value="Unassembled WGS sequence"/>
</dbReference>
<sequence>MKLIAESCPNIKYLNLSYYNHEVGKLEFDDVGLCAIADACVNLVDVDLYGRSGVKEKGIGSLVRSCKNLRFLCLEDCVNVTDRSLKVIAEATCLERLYLAECFLIIDVGLEYLANGDLKFCLKTLLLRKCDRITDNGIIHLKKLVSLTTLDLSECDNATDYGVVALCELPNIKALELNYLFNITDISLLEIARKCLNLSLISLNGCNRITGVGLHAFSTNA</sequence>
<name>A0A2U1QC06_ARTAN</name>
<feature type="domain" description="F-box/LRR-repeat protein 15-like leucin rich repeat" evidence="1">
    <location>
        <begin position="144"/>
        <end position="215"/>
    </location>
</feature>
<dbReference type="SMART" id="SM00367">
    <property type="entry name" value="LRR_CC"/>
    <property type="match status" value="8"/>
</dbReference>
<proteinExistence type="predicted"/>
<comment type="caution">
    <text evidence="2">The sequence shown here is derived from an EMBL/GenBank/DDBJ whole genome shotgun (WGS) entry which is preliminary data.</text>
</comment>
<evidence type="ECO:0000313" key="2">
    <source>
        <dbReference type="EMBL" id="PWA95545.1"/>
    </source>
</evidence>
<dbReference type="STRING" id="35608.A0A2U1QC06"/>
<dbReference type="Pfam" id="PF25372">
    <property type="entry name" value="DUF7885"/>
    <property type="match status" value="2"/>
</dbReference>
<dbReference type="OrthoDB" id="1870722at2759"/>
<dbReference type="InterPro" id="IPR032675">
    <property type="entry name" value="LRR_dom_sf"/>
</dbReference>
<dbReference type="GO" id="GO:0019005">
    <property type="term" value="C:SCF ubiquitin ligase complex"/>
    <property type="evidence" value="ECO:0007669"/>
    <property type="project" value="TreeGrafter"/>
</dbReference>
<dbReference type="AlphaFoldDB" id="A0A2U1QC06"/>
<gene>
    <name evidence="2" type="ORF">CTI12_AA049350</name>
</gene>
<keyword evidence="3" id="KW-1185">Reference proteome</keyword>
<reference evidence="2 3" key="1">
    <citation type="journal article" date="2018" name="Mol. Plant">
        <title>The genome of Artemisia annua provides insight into the evolution of Asteraceae family and artemisinin biosynthesis.</title>
        <authorList>
            <person name="Shen Q."/>
            <person name="Zhang L."/>
            <person name="Liao Z."/>
            <person name="Wang S."/>
            <person name="Yan T."/>
            <person name="Shi P."/>
            <person name="Liu M."/>
            <person name="Fu X."/>
            <person name="Pan Q."/>
            <person name="Wang Y."/>
            <person name="Lv Z."/>
            <person name="Lu X."/>
            <person name="Zhang F."/>
            <person name="Jiang W."/>
            <person name="Ma Y."/>
            <person name="Chen M."/>
            <person name="Hao X."/>
            <person name="Li L."/>
            <person name="Tang Y."/>
            <person name="Lv G."/>
            <person name="Zhou Y."/>
            <person name="Sun X."/>
            <person name="Brodelius P.E."/>
            <person name="Rose J.K.C."/>
            <person name="Tang K."/>
        </authorList>
    </citation>
    <scope>NUCLEOTIDE SEQUENCE [LARGE SCALE GENOMIC DNA]</scope>
    <source>
        <strain evidence="3">cv. Huhao1</strain>
        <tissue evidence="2">Leaf</tissue>
    </source>
</reference>
<evidence type="ECO:0000259" key="1">
    <source>
        <dbReference type="Pfam" id="PF25372"/>
    </source>
</evidence>
<protein>
    <submittedName>
        <fullName evidence="2">Leucine-rich repeat, cysteine-containing subtype</fullName>
    </submittedName>
</protein>
<dbReference type="EMBL" id="PKPP01000234">
    <property type="protein sequence ID" value="PWA95545.1"/>
    <property type="molecule type" value="Genomic_DNA"/>
</dbReference>
<organism evidence="2 3">
    <name type="scientific">Artemisia annua</name>
    <name type="common">Sweet wormwood</name>
    <dbReference type="NCBI Taxonomy" id="35608"/>
    <lineage>
        <taxon>Eukaryota</taxon>
        <taxon>Viridiplantae</taxon>
        <taxon>Streptophyta</taxon>
        <taxon>Embryophyta</taxon>
        <taxon>Tracheophyta</taxon>
        <taxon>Spermatophyta</taxon>
        <taxon>Magnoliopsida</taxon>
        <taxon>eudicotyledons</taxon>
        <taxon>Gunneridae</taxon>
        <taxon>Pentapetalae</taxon>
        <taxon>asterids</taxon>
        <taxon>campanulids</taxon>
        <taxon>Asterales</taxon>
        <taxon>Asteraceae</taxon>
        <taxon>Asteroideae</taxon>
        <taxon>Anthemideae</taxon>
        <taxon>Artemisiinae</taxon>
        <taxon>Artemisia</taxon>
    </lineage>
</organism>
<dbReference type="InterPro" id="IPR057207">
    <property type="entry name" value="FBXL15_LRR"/>
</dbReference>
<accession>A0A2U1QC06</accession>
<dbReference type="PANTHER" id="PTHR13318">
    <property type="entry name" value="PARTNER OF PAIRED, ISOFORM B-RELATED"/>
    <property type="match status" value="1"/>
</dbReference>
<dbReference type="InterPro" id="IPR006553">
    <property type="entry name" value="Leu-rich_rpt_Cys-con_subtyp"/>
</dbReference>
<dbReference type="GO" id="GO:0031146">
    <property type="term" value="P:SCF-dependent proteasomal ubiquitin-dependent protein catabolic process"/>
    <property type="evidence" value="ECO:0007669"/>
    <property type="project" value="TreeGrafter"/>
</dbReference>
<feature type="domain" description="F-box/LRR-repeat protein 15-like leucin rich repeat" evidence="1">
    <location>
        <begin position="28"/>
        <end position="141"/>
    </location>
</feature>